<reference evidence="1 2" key="1">
    <citation type="journal article" date="2015" name="Proc. Natl. Acad. Sci. U.S.A.">
        <title>The resurrection genome of Boea hygrometrica: A blueprint for survival of dehydration.</title>
        <authorList>
            <person name="Xiao L."/>
            <person name="Yang G."/>
            <person name="Zhang L."/>
            <person name="Yang X."/>
            <person name="Zhao S."/>
            <person name="Ji Z."/>
            <person name="Zhou Q."/>
            <person name="Hu M."/>
            <person name="Wang Y."/>
            <person name="Chen M."/>
            <person name="Xu Y."/>
            <person name="Jin H."/>
            <person name="Xiao X."/>
            <person name="Hu G."/>
            <person name="Bao F."/>
            <person name="Hu Y."/>
            <person name="Wan P."/>
            <person name="Li L."/>
            <person name="Deng X."/>
            <person name="Kuang T."/>
            <person name="Xiang C."/>
            <person name="Zhu J.K."/>
            <person name="Oliver M.J."/>
            <person name="He Y."/>
        </authorList>
    </citation>
    <scope>NUCLEOTIDE SEQUENCE [LARGE SCALE GENOMIC DNA]</scope>
    <source>
        <strain evidence="2">cv. XS01</strain>
    </source>
</reference>
<dbReference type="EMBL" id="KQ990587">
    <property type="protein sequence ID" value="KZV52931.1"/>
    <property type="molecule type" value="Genomic_DNA"/>
</dbReference>
<accession>A0A2Z7D7U2</accession>
<sequence>MENRIYVSAITNDDEVISFKVLSNEEGPLVETEKEKEKETKHVAADKGKSVEKVVDSKYTEPLSMVLELTETPLSDEESMSIDDILKRIPEEMMLPSYTAIEPTKIKFGHVALNQSLCGSVVALNQLLLLVRSDVVVFSCNRSVLSVASGTSREGFVALLDPAAGLGDQLSTESMNMLIVTLVATTGSNGDISHTSSLGVLVKPAVGRKDDAVLYVI</sequence>
<evidence type="ECO:0000313" key="2">
    <source>
        <dbReference type="Proteomes" id="UP000250235"/>
    </source>
</evidence>
<organism evidence="1 2">
    <name type="scientific">Dorcoceras hygrometricum</name>
    <dbReference type="NCBI Taxonomy" id="472368"/>
    <lineage>
        <taxon>Eukaryota</taxon>
        <taxon>Viridiplantae</taxon>
        <taxon>Streptophyta</taxon>
        <taxon>Embryophyta</taxon>
        <taxon>Tracheophyta</taxon>
        <taxon>Spermatophyta</taxon>
        <taxon>Magnoliopsida</taxon>
        <taxon>eudicotyledons</taxon>
        <taxon>Gunneridae</taxon>
        <taxon>Pentapetalae</taxon>
        <taxon>asterids</taxon>
        <taxon>lamiids</taxon>
        <taxon>Lamiales</taxon>
        <taxon>Gesneriaceae</taxon>
        <taxon>Didymocarpoideae</taxon>
        <taxon>Trichosporeae</taxon>
        <taxon>Loxocarpinae</taxon>
        <taxon>Dorcoceras</taxon>
    </lineage>
</organism>
<proteinExistence type="predicted"/>
<protein>
    <submittedName>
        <fullName evidence="1">Dynein heavy chain 5</fullName>
    </submittedName>
</protein>
<keyword evidence="2" id="KW-1185">Reference proteome</keyword>
<dbReference type="Proteomes" id="UP000250235">
    <property type="component" value="Unassembled WGS sequence"/>
</dbReference>
<evidence type="ECO:0000313" key="1">
    <source>
        <dbReference type="EMBL" id="KZV52931.1"/>
    </source>
</evidence>
<gene>
    <name evidence="1" type="ORF">F511_18043</name>
</gene>
<dbReference type="AlphaFoldDB" id="A0A2Z7D7U2"/>
<name>A0A2Z7D7U2_9LAMI</name>